<dbReference type="Proteomes" id="UP001195483">
    <property type="component" value="Unassembled WGS sequence"/>
</dbReference>
<feature type="transmembrane region" description="Helical" evidence="6">
    <location>
        <begin position="39"/>
        <end position="58"/>
    </location>
</feature>
<feature type="domain" description="Major facilitator superfamily (MFS) profile" evidence="7">
    <location>
        <begin position="1"/>
        <end position="184"/>
    </location>
</feature>
<feature type="transmembrane region" description="Helical" evidence="6">
    <location>
        <begin position="634"/>
        <end position="653"/>
    </location>
</feature>
<evidence type="ECO:0000313" key="8">
    <source>
        <dbReference type="EMBL" id="KAK3606918.1"/>
    </source>
</evidence>
<evidence type="ECO:0000259" key="7">
    <source>
        <dbReference type="PROSITE" id="PS50850"/>
    </source>
</evidence>
<dbReference type="GO" id="GO:0022857">
    <property type="term" value="F:transmembrane transporter activity"/>
    <property type="evidence" value="ECO:0007669"/>
    <property type="project" value="InterPro"/>
</dbReference>
<comment type="subcellular location">
    <subcellularLocation>
        <location evidence="1">Cell membrane</location>
        <topology evidence="1">Multi-pass membrane protein</topology>
    </subcellularLocation>
</comment>
<evidence type="ECO:0000256" key="1">
    <source>
        <dbReference type="ARBA" id="ARBA00004651"/>
    </source>
</evidence>
<feature type="transmembrane region" description="Helical" evidence="6">
    <location>
        <begin position="492"/>
        <end position="512"/>
    </location>
</feature>
<comment type="caution">
    <text evidence="8">The sequence shown here is derived from an EMBL/GenBank/DDBJ whole genome shotgun (WGS) entry which is preliminary data.</text>
</comment>
<name>A0AAE0TBE0_9BIVA</name>
<evidence type="ECO:0000256" key="3">
    <source>
        <dbReference type="ARBA" id="ARBA00022692"/>
    </source>
</evidence>
<feature type="transmembrane region" description="Helical" evidence="6">
    <location>
        <begin position="162"/>
        <end position="180"/>
    </location>
</feature>
<evidence type="ECO:0000256" key="2">
    <source>
        <dbReference type="ARBA" id="ARBA00022475"/>
    </source>
</evidence>
<keyword evidence="5 6" id="KW-0472">Membrane</keyword>
<accession>A0AAE0TBE0</accession>
<dbReference type="PANTHER" id="PTHR30619:SF7">
    <property type="entry name" value="BETA-LACTAMASE DOMAIN PROTEIN"/>
    <property type="match status" value="1"/>
</dbReference>
<dbReference type="PANTHER" id="PTHR30619">
    <property type="entry name" value="DNA INTERNALIZATION/COMPETENCE PROTEIN COMEC/REC2"/>
    <property type="match status" value="1"/>
</dbReference>
<dbReference type="InterPro" id="IPR052159">
    <property type="entry name" value="Competence_DNA_uptake"/>
</dbReference>
<feature type="transmembrane region" description="Helical" evidence="6">
    <location>
        <begin position="423"/>
        <end position="441"/>
    </location>
</feature>
<dbReference type="Pfam" id="PF03772">
    <property type="entry name" value="Competence"/>
    <property type="match status" value="1"/>
</dbReference>
<evidence type="ECO:0000313" key="9">
    <source>
        <dbReference type="Proteomes" id="UP001195483"/>
    </source>
</evidence>
<feature type="transmembrane region" description="Helical" evidence="6">
    <location>
        <begin position="93"/>
        <end position="118"/>
    </location>
</feature>
<reference evidence="8" key="1">
    <citation type="journal article" date="2021" name="Genome Biol. Evol.">
        <title>A High-Quality Reference Genome for a Parasitic Bivalve with Doubly Uniparental Inheritance (Bivalvia: Unionida).</title>
        <authorList>
            <person name="Smith C.H."/>
        </authorList>
    </citation>
    <scope>NUCLEOTIDE SEQUENCE</scope>
    <source>
        <strain evidence="8">CHS0354</strain>
    </source>
</reference>
<dbReference type="Pfam" id="PF07690">
    <property type="entry name" value="MFS_1"/>
    <property type="match status" value="1"/>
</dbReference>
<dbReference type="InterPro" id="IPR004477">
    <property type="entry name" value="ComEC_N"/>
</dbReference>
<evidence type="ECO:0000256" key="6">
    <source>
        <dbReference type="SAM" id="Phobius"/>
    </source>
</evidence>
<evidence type="ECO:0000256" key="4">
    <source>
        <dbReference type="ARBA" id="ARBA00022989"/>
    </source>
</evidence>
<feature type="transmembrane region" description="Helical" evidence="6">
    <location>
        <begin position="533"/>
        <end position="558"/>
    </location>
</feature>
<dbReference type="InterPro" id="IPR011701">
    <property type="entry name" value="MFS"/>
</dbReference>
<dbReference type="SUPFAM" id="SSF103473">
    <property type="entry name" value="MFS general substrate transporter"/>
    <property type="match status" value="1"/>
</dbReference>
<keyword evidence="2" id="KW-1003">Cell membrane</keyword>
<feature type="transmembrane region" description="Helical" evidence="6">
    <location>
        <begin position="453"/>
        <end position="472"/>
    </location>
</feature>
<proteinExistence type="predicted"/>
<reference evidence="8" key="2">
    <citation type="journal article" date="2021" name="Genome Biol. Evol.">
        <title>Developing a high-quality reference genome for a parasitic bivalve with doubly uniparental inheritance (Bivalvia: Unionida).</title>
        <authorList>
            <person name="Smith C.H."/>
        </authorList>
    </citation>
    <scope>NUCLEOTIDE SEQUENCE</scope>
    <source>
        <strain evidence="8">CHS0354</strain>
        <tissue evidence="8">Mantle</tissue>
    </source>
</reference>
<keyword evidence="4 6" id="KW-1133">Transmembrane helix</keyword>
<dbReference type="PROSITE" id="PS50850">
    <property type="entry name" value="MFS"/>
    <property type="match status" value="1"/>
</dbReference>
<dbReference type="GO" id="GO:0005886">
    <property type="term" value="C:plasma membrane"/>
    <property type="evidence" value="ECO:0007669"/>
    <property type="project" value="UniProtKB-SubCell"/>
</dbReference>
<keyword evidence="9" id="KW-1185">Reference proteome</keyword>
<dbReference type="InterPro" id="IPR020846">
    <property type="entry name" value="MFS_dom"/>
</dbReference>
<feature type="transmembrane region" description="Helical" evidence="6">
    <location>
        <begin position="564"/>
        <end position="588"/>
    </location>
</feature>
<dbReference type="Gene3D" id="1.20.1250.20">
    <property type="entry name" value="MFS general substrate transporter like domains"/>
    <property type="match status" value="1"/>
</dbReference>
<dbReference type="EMBL" id="JAEAOA010001141">
    <property type="protein sequence ID" value="KAK3606918.1"/>
    <property type="molecule type" value="Genomic_DNA"/>
</dbReference>
<keyword evidence="3 6" id="KW-0812">Transmembrane</keyword>
<evidence type="ECO:0000256" key="5">
    <source>
        <dbReference type="ARBA" id="ARBA00023136"/>
    </source>
</evidence>
<dbReference type="AlphaFoldDB" id="A0AAE0TBE0"/>
<reference evidence="8" key="3">
    <citation type="submission" date="2023-05" db="EMBL/GenBank/DDBJ databases">
        <authorList>
            <person name="Smith C.H."/>
        </authorList>
    </citation>
    <scope>NUCLEOTIDE SEQUENCE</scope>
    <source>
        <strain evidence="8">CHS0354</strain>
        <tissue evidence="8">Mantle</tissue>
    </source>
</reference>
<sequence length="674" mass="74353">MLSIIICGCLISMIGFGIRSTLGLFVTPISLSGGPDAQALSLTFALQNLIWGFCQPLAGAAADKFGTTRTMIIGAVLYAAGPLIMAYSTSAEIYYLAGGLLMGTGIAFASFSLVLAAFARLLPKEMTPLAFGLGTAAGSAGQLVFAPAGYYSISTYGWQSTFLLFSAAMLFVIPLSFFISTSKKKVCFSRAGCTGRNKGRTAGVCAVMYVLTRQAILALYPILVIVFHFSWLFPSSLQGTIELAQAEADILTYRENTGYLFRLIGYAPDGKIHYIPQAIISAPEAVSGGKNRRIYAGSRLIAERASLRPQDGTLVLLPGTGVPVYNLTYEQRYFSGSHLFYYLKARATYYIPDTATFFRAMVLGDRTHRTADNTAREKSLGIYHLYAVSGQHTGLIMLFLFLGFRMLLIPLASFTGLAADGWIYRRIIVTSLIMTGLYAYLISYPVTVMRAWLMLLIWLIASARFGYYPWYVLLLHTAGWMLTASPLYIADYGFILSFLSVAAVFLSAGIFAKCDRRFVSPLRYHLKRYILQTVMISVAVTLLALPIFAALSGSFSLLIPLNNIIHIAYFSFIVLPAGFLALIAGLLFYGSSPNITEGLFFELFSFTVRIWQHMIDLNMYISEPFTFPLYFPEFPGALVLYYAVLSLPCIFFIRRWHKNHFPLACSASHPSSDN</sequence>
<dbReference type="InterPro" id="IPR036259">
    <property type="entry name" value="MFS_trans_sf"/>
</dbReference>
<gene>
    <name evidence="8" type="ORF">CHS0354_018514</name>
</gene>
<protein>
    <recommendedName>
        <fullName evidence="7">Major facilitator superfamily (MFS) profile domain-containing protein</fullName>
    </recommendedName>
</protein>
<feature type="transmembrane region" description="Helical" evidence="6">
    <location>
        <begin position="595"/>
        <end position="614"/>
    </location>
</feature>
<feature type="transmembrane region" description="Helical" evidence="6">
    <location>
        <begin position="70"/>
        <end position="87"/>
    </location>
</feature>
<organism evidence="8 9">
    <name type="scientific">Potamilus streckersoni</name>
    <dbReference type="NCBI Taxonomy" id="2493646"/>
    <lineage>
        <taxon>Eukaryota</taxon>
        <taxon>Metazoa</taxon>
        <taxon>Spiralia</taxon>
        <taxon>Lophotrochozoa</taxon>
        <taxon>Mollusca</taxon>
        <taxon>Bivalvia</taxon>
        <taxon>Autobranchia</taxon>
        <taxon>Heteroconchia</taxon>
        <taxon>Palaeoheterodonta</taxon>
        <taxon>Unionida</taxon>
        <taxon>Unionoidea</taxon>
        <taxon>Unionidae</taxon>
        <taxon>Ambleminae</taxon>
        <taxon>Lampsilini</taxon>
        <taxon>Potamilus</taxon>
    </lineage>
</organism>
<feature type="transmembrane region" description="Helical" evidence="6">
    <location>
        <begin position="130"/>
        <end position="150"/>
    </location>
</feature>